<keyword evidence="3" id="KW-1185">Reference proteome</keyword>
<feature type="compositionally biased region" description="Polar residues" evidence="1">
    <location>
        <begin position="35"/>
        <end position="50"/>
    </location>
</feature>
<feature type="compositionally biased region" description="Low complexity" evidence="1">
    <location>
        <begin position="161"/>
        <end position="182"/>
    </location>
</feature>
<feature type="region of interest" description="Disordered" evidence="1">
    <location>
        <begin position="158"/>
        <end position="216"/>
    </location>
</feature>
<proteinExistence type="predicted"/>
<organism evidence="2 3">
    <name type="scientific">Caerostris darwini</name>
    <dbReference type="NCBI Taxonomy" id="1538125"/>
    <lineage>
        <taxon>Eukaryota</taxon>
        <taxon>Metazoa</taxon>
        <taxon>Ecdysozoa</taxon>
        <taxon>Arthropoda</taxon>
        <taxon>Chelicerata</taxon>
        <taxon>Arachnida</taxon>
        <taxon>Araneae</taxon>
        <taxon>Araneomorphae</taxon>
        <taxon>Entelegynae</taxon>
        <taxon>Araneoidea</taxon>
        <taxon>Araneidae</taxon>
        <taxon>Caerostris</taxon>
    </lineage>
</organism>
<gene>
    <name evidence="2" type="ORF">CDAR_526001</name>
</gene>
<evidence type="ECO:0000313" key="2">
    <source>
        <dbReference type="EMBL" id="GIX71713.1"/>
    </source>
</evidence>
<evidence type="ECO:0000313" key="3">
    <source>
        <dbReference type="Proteomes" id="UP001054837"/>
    </source>
</evidence>
<reference evidence="2 3" key="1">
    <citation type="submission" date="2021-06" db="EMBL/GenBank/DDBJ databases">
        <title>Caerostris darwini draft genome.</title>
        <authorList>
            <person name="Kono N."/>
            <person name="Arakawa K."/>
        </authorList>
    </citation>
    <scope>NUCLEOTIDE SEQUENCE [LARGE SCALE GENOMIC DNA]</scope>
</reference>
<accession>A0AAV4MH51</accession>
<comment type="caution">
    <text evidence="2">The sequence shown here is derived from an EMBL/GenBank/DDBJ whole genome shotgun (WGS) entry which is preliminary data.</text>
</comment>
<dbReference type="EMBL" id="BPLQ01000477">
    <property type="protein sequence ID" value="GIX71713.1"/>
    <property type="molecule type" value="Genomic_DNA"/>
</dbReference>
<evidence type="ECO:0000256" key="1">
    <source>
        <dbReference type="SAM" id="MobiDB-lite"/>
    </source>
</evidence>
<dbReference type="Proteomes" id="UP001054837">
    <property type="component" value="Unassembled WGS sequence"/>
</dbReference>
<feature type="compositionally biased region" description="Basic and acidic residues" evidence="1">
    <location>
        <begin position="1"/>
        <end position="17"/>
    </location>
</feature>
<name>A0AAV4MH51_9ARAC</name>
<dbReference type="AlphaFoldDB" id="A0AAV4MH51"/>
<feature type="region of interest" description="Disordered" evidence="1">
    <location>
        <begin position="1"/>
        <end position="82"/>
    </location>
</feature>
<protein>
    <submittedName>
        <fullName evidence="2">Uncharacterized protein</fullName>
    </submittedName>
</protein>
<sequence length="216" mass="23768">MSEDERKADSFGETFKDDSEDPAVFETLRRVQIGRNMQNRPGTGNATSSEPPADLFHGMSGPRNPIGSDMGEEGGQNAVRTSENIHQSADYLFSQRTSNKRNLSNTNDSSTGCSVWNKKMRYSEINPNESSCQPLDLSIRGASSEMDGIRNGEINSCQKTQSHTSASSKQYSSSALSSSKTKQQGKKHFTLLTNLDTKERSPTLFGPRPLLYKSSN</sequence>